<dbReference type="Proteomes" id="UP000601435">
    <property type="component" value="Unassembled WGS sequence"/>
</dbReference>
<protein>
    <submittedName>
        <fullName evidence="2">Uncharacterized protein</fullName>
    </submittedName>
</protein>
<dbReference type="EMBL" id="CAJNJA010010892">
    <property type="protein sequence ID" value="CAE7263794.1"/>
    <property type="molecule type" value="Genomic_DNA"/>
</dbReference>
<organism evidence="2 3">
    <name type="scientific">Symbiodinium necroappetens</name>
    <dbReference type="NCBI Taxonomy" id="1628268"/>
    <lineage>
        <taxon>Eukaryota</taxon>
        <taxon>Sar</taxon>
        <taxon>Alveolata</taxon>
        <taxon>Dinophyceae</taxon>
        <taxon>Suessiales</taxon>
        <taxon>Symbiodiniaceae</taxon>
        <taxon>Symbiodinium</taxon>
    </lineage>
</organism>
<dbReference type="AlphaFoldDB" id="A0A812MDP9"/>
<proteinExistence type="predicted"/>
<evidence type="ECO:0000313" key="3">
    <source>
        <dbReference type="Proteomes" id="UP000601435"/>
    </source>
</evidence>
<accession>A0A812MDP9</accession>
<comment type="caution">
    <text evidence="2">The sequence shown here is derived from an EMBL/GenBank/DDBJ whole genome shotgun (WGS) entry which is preliminary data.</text>
</comment>
<feature type="region of interest" description="Disordered" evidence="1">
    <location>
        <begin position="1"/>
        <end position="60"/>
    </location>
</feature>
<feature type="compositionally biased region" description="Low complexity" evidence="1">
    <location>
        <begin position="51"/>
        <end position="60"/>
    </location>
</feature>
<evidence type="ECO:0000313" key="2">
    <source>
        <dbReference type="EMBL" id="CAE7263794.1"/>
    </source>
</evidence>
<name>A0A812MDP9_9DINO</name>
<sequence>VAPSNGAPANGARPDGAPDSYLKSSLPSSKRGPDPPADPANPLPAPPPFSPYGACPSSAE</sequence>
<feature type="non-terminal residue" evidence="2">
    <location>
        <position position="1"/>
    </location>
</feature>
<keyword evidence="3" id="KW-1185">Reference proteome</keyword>
<feature type="non-terminal residue" evidence="2">
    <location>
        <position position="60"/>
    </location>
</feature>
<evidence type="ECO:0000256" key="1">
    <source>
        <dbReference type="SAM" id="MobiDB-lite"/>
    </source>
</evidence>
<reference evidence="2" key="1">
    <citation type="submission" date="2021-02" db="EMBL/GenBank/DDBJ databases">
        <authorList>
            <person name="Dougan E. K."/>
            <person name="Rhodes N."/>
            <person name="Thang M."/>
            <person name="Chan C."/>
        </authorList>
    </citation>
    <scope>NUCLEOTIDE SEQUENCE</scope>
</reference>
<gene>
    <name evidence="2" type="ORF">SNEC2469_LOCUS6117</name>
</gene>
<feature type="compositionally biased region" description="Pro residues" evidence="1">
    <location>
        <begin position="34"/>
        <end position="50"/>
    </location>
</feature>